<dbReference type="InterPro" id="IPR039056">
    <property type="entry name" value="SPEC"/>
</dbReference>
<feature type="domain" description="CRIB" evidence="12">
    <location>
        <begin position="69"/>
        <end position="82"/>
    </location>
</feature>
<keyword evidence="13" id="KW-1185">Reference proteome</keyword>
<evidence type="ECO:0000256" key="10">
    <source>
        <dbReference type="ARBA" id="ARBA00023288"/>
    </source>
</evidence>
<comment type="similarity">
    <text evidence="3">Belongs to the CDC42SE/SPEC family.</text>
</comment>
<sequence>MGMHKGVRAPVDEMECSCVESKVKLVKSPPVKLGSSAAHKMSDVLVCFRCCVAEQPQPKRRRRIDRSMIGLPTNFQHTGHIGSGDVSNFSSPGVNSIQGQMSSKGGYDHVSPVSVHLDVRDLQDVQKS</sequence>
<name>A0A1S3HCN4_LINAN</name>
<keyword evidence="6" id="KW-0133">Cell shape</keyword>
<dbReference type="PANTHER" id="PTHR13502">
    <property type="entry name" value="CDC42 SMALL EFFECTOR PROTEIN HOMOLOG"/>
    <property type="match status" value="1"/>
</dbReference>
<feature type="compositionally biased region" description="Polar residues" evidence="11">
    <location>
        <begin position="85"/>
        <end position="103"/>
    </location>
</feature>
<evidence type="ECO:0000256" key="11">
    <source>
        <dbReference type="SAM" id="MobiDB-lite"/>
    </source>
</evidence>
<dbReference type="GO" id="GO:0008360">
    <property type="term" value="P:regulation of cell shape"/>
    <property type="evidence" value="ECO:0007669"/>
    <property type="project" value="UniProtKB-KW"/>
</dbReference>
<keyword evidence="8" id="KW-0564">Palmitate</keyword>
<dbReference type="OrthoDB" id="6279800at2759"/>
<dbReference type="InterPro" id="IPR000095">
    <property type="entry name" value="CRIB_dom"/>
</dbReference>
<evidence type="ECO:0000256" key="2">
    <source>
        <dbReference type="ARBA" id="ARBA00004245"/>
    </source>
</evidence>
<evidence type="ECO:0000256" key="7">
    <source>
        <dbReference type="ARBA" id="ARBA00023136"/>
    </source>
</evidence>
<evidence type="ECO:0000259" key="12">
    <source>
        <dbReference type="PROSITE" id="PS50108"/>
    </source>
</evidence>
<evidence type="ECO:0000256" key="9">
    <source>
        <dbReference type="ARBA" id="ARBA00023212"/>
    </source>
</evidence>
<evidence type="ECO:0000256" key="6">
    <source>
        <dbReference type="ARBA" id="ARBA00022960"/>
    </source>
</evidence>
<dbReference type="STRING" id="7574.A0A1S3HCN4"/>
<evidence type="ECO:0000256" key="5">
    <source>
        <dbReference type="ARBA" id="ARBA00022490"/>
    </source>
</evidence>
<evidence type="ECO:0000256" key="3">
    <source>
        <dbReference type="ARBA" id="ARBA00005720"/>
    </source>
</evidence>
<dbReference type="Pfam" id="PF00786">
    <property type="entry name" value="PBD"/>
    <property type="match status" value="1"/>
</dbReference>
<evidence type="ECO:0000313" key="13">
    <source>
        <dbReference type="Proteomes" id="UP000085678"/>
    </source>
</evidence>
<dbReference type="GO" id="GO:0005886">
    <property type="term" value="C:plasma membrane"/>
    <property type="evidence" value="ECO:0007669"/>
    <property type="project" value="UniProtKB-SubCell"/>
</dbReference>
<dbReference type="GeneID" id="106154102"/>
<protein>
    <submittedName>
        <fullName evidence="14">CDC42 small effector protein 2-like isoform X1</fullName>
    </submittedName>
</protein>
<evidence type="ECO:0000313" key="14">
    <source>
        <dbReference type="RefSeq" id="XP_013383807.1"/>
    </source>
</evidence>
<proteinExistence type="inferred from homology"/>
<feature type="region of interest" description="Disordered" evidence="11">
    <location>
        <begin position="73"/>
        <end position="110"/>
    </location>
</feature>
<dbReference type="Proteomes" id="UP000085678">
    <property type="component" value="Unplaced"/>
</dbReference>
<evidence type="ECO:0000256" key="8">
    <source>
        <dbReference type="ARBA" id="ARBA00023139"/>
    </source>
</evidence>
<keyword evidence="7" id="KW-0472">Membrane</keyword>
<dbReference type="RefSeq" id="XP_013383807.1">
    <property type="nucleotide sequence ID" value="XM_013528353.1"/>
</dbReference>
<dbReference type="AlphaFoldDB" id="A0A1S3HCN4"/>
<dbReference type="KEGG" id="lak:106154102"/>
<reference evidence="14" key="1">
    <citation type="submission" date="2025-08" db="UniProtKB">
        <authorList>
            <consortium name="RefSeq"/>
        </authorList>
    </citation>
    <scope>IDENTIFICATION</scope>
    <source>
        <tissue evidence="14">Gonads</tissue>
    </source>
</reference>
<dbReference type="GO" id="GO:0031267">
    <property type="term" value="F:small GTPase binding"/>
    <property type="evidence" value="ECO:0007669"/>
    <property type="project" value="InterPro"/>
</dbReference>
<dbReference type="FunFam" id="3.90.810.10:FF:000004">
    <property type="entry name" value="CDC42 small effector protein 2"/>
    <property type="match status" value="1"/>
</dbReference>
<accession>A0A1S3HCN4</accession>
<evidence type="ECO:0000256" key="1">
    <source>
        <dbReference type="ARBA" id="ARBA00004193"/>
    </source>
</evidence>
<gene>
    <name evidence="14" type="primary">LOC106154102</name>
</gene>
<comment type="subcellular location">
    <subcellularLocation>
        <location evidence="1">Cell membrane</location>
        <topology evidence="1">Lipid-anchor</topology>
    </subcellularLocation>
    <subcellularLocation>
        <location evidence="2">Cytoplasm</location>
        <location evidence="2">Cytoskeleton</location>
    </subcellularLocation>
</comment>
<dbReference type="GO" id="GO:0005856">
    <property type="term" value="C:cytoskeleton"/>
    <property type="evidence" value="ECO:0007669"/>
    <property type="project" value="UniProtKB-SubCell"/>
</dbReference>
<dbReference type="Gene3D" id="3.90.810.10">
    <property type="entry name" value="CRIB domain"/>
    <property type="match status" value="1"/>
</dbReference>
<dbReference type="CDD" id="cd00132">
    <property type="entry name" value="CRIB"/>
    <property type="match status" value="1"/>
</dbReference>
<keyword evidence="4" id="KW-1003">Cell membrane</keyword>
<dbReference type="InterPro" id="IPR036936">
    <property type="entry name" value="CRIB_dom_sf"/>
</dbReference>
<evidence type="ECO:0000256" key="4">
    <source>
        <dbReference type="ARBA" id="ARBA00022475"/>
    </source>
</evidence>
<organism evidence="13 14">
    <name type="scientific">Lingula anatina</name>
    <name type="common">Brachiopod</name>
    <name type="synonym">Lingula unguis</name>
    <dbReference type="NCBI Taxonomy" id="7574"/>
    <lineage>
        <taxon>Eukaryota</taxon>
        <taxon>Metazoa</taxon>
        <taxon>Spiralia</taxon>
        <taxon>Lophotrochozoa</taxon>
        <taxon>Brachiopoda</taxon>
        <taxon>Linguliformea</taxon>
        <taxon>Lingulata</taxon>
        <taxon>Lingulida</taxon>
        <taxon>Linguloidea</taxon>
        <taxon>Lingulidae</taxon>
        <taxon>Lingula</taxon>
    </lineage>
</organism>
<dbReference type="FunCoup" id="A0A1S3HCN4">
    <property type="interactions" value="1124"/>
</dbReference>
<keyword evidence="10" id="KW-0449">Lipoprotein</keyword>
<dbReference type="PROSITE" id="PS50108">
    <property type="entry name" value="CRIB"/>
    <property type="match status" value="1"/>
</dbReference>
<keyword evidence="9" id="KW-0206">Cytoskeleton</keyword>
<dbReference type="GO" id="GO:0035023">
    <property type="term" value="P:regulation of Rho protein signal transduction"/>
    <property type="evidence" value="ECO:0007669"/>
    <property type="project" value="InterPro"/>
</dbReference>
<dbReference type="InParanoid" id="A0A1S3HCN4"/>
<dbReference type="PANTHER" id="PTHR13502:SF6">
    <property type="entry name" value="CDC42 SMALL EFFECTOR PROTEIN HOMOLOG"/>
    <property type="match status" value="1"/>
</dbReference>
<keyword evidence="5" id="KW-0963">Cytoplasm</keyword>